<accession>A0A3B0Y5F6</accession>
<dbReference type="GO" id="GO:0005886">
    <property type="term" value="C:plasma membrane"/>
    <property type="evidence" value="ECO:0007669"/>
    <property type="project" value="UniProtKB-SubCell"/>
</dbReference>
<dbReference type="Pfam" id="PF01943">
    <property type="entry name" value="Polysacc_synt"/>
    <property type="match status" value="1"/>
</dbReference>
<feature type="transmembrane region" description="Helical" evidence="6">
    <location>
        <begin position="12"/>
        <end position="33"/>
    </location>
</feature>
<name>A0A3B0Y5F6_9ZZZZ</name>
<feature type="transmembrane region" description="Helical" evidence="6">
    <location>
        <begin position="173"/>
        <end position="193"/>
    </location>
</feature>
<evidence type="ECO:0000256" key="4">
    <source>
        <dbReference type="ARBA" id="ARBA00022989"/>
    </source>
</evidence>
<dbReference type="InterPro" id="IPR050833">
    <property type="entry name" value="Poly_Biosynth_Transport"/>
</dbReference>
<evidence type="ECO:0000256" key="6">
    <source>
        <dbReference type="SAM" id="Phobius"/>
    </source>
</evidence>
<dbReference type="AlphaFoldDB" id="A0A3B0Y5F6"/>
<feature type="transmembrane region" description="Helical" evidence="6">
    <location>
        <begin position="151"/>
        <end position="167"/>
    </location>
</feature>
<dbReference type="EMBL" id="UOFN01000041">
    <property type="protein sequence ID" value="VAW74831.1"/>
    <property type="molecule type" value="Genomic_DNA"/>
</dbReference>
<dbReference type="PANTHER" id="PTHR30250">
    <property type="entry name" value="PST FAMILY PREDICTED COLANIC ACID TRANSPORTER"/>
    <property type="match status" value="1"/>
</dbReference>
<keyword evidence="2" id="KW-1003">Cell membrane</keyword>
<evidence type="ECO:0000256" key="2">
    <source>
        <dbReference type="ARBA" id="ARBA00022475"/>
    </source>
</evidence>
<reference evidence="7" key="1">
    <citation type="submission" date="2018-06" db="EMBL/GenBank/DDBJ databases">
        <authorList>
            <person name="Zhirakovskaya E."/>
        </authorList>
    </citation>
    <scope>NUCLEOTIDE SEQUENCE</scope>
</reference>
<dbReference type="InterPro" id="IPR002797">
    <property type="entry name" value="Polysacc_synth"/>
</dbReference>
<dbReference type="PANTHER" id="PTHR30250:SF11">
    <property type="entry name" value="O-ANTIGEN TRANSPORTER-RELATED"/>
    <property type="match status" value="1"/>
</dbReference>
<protein>
    <submittedName>
        <fullName evidence="7">Permease of the drug/metabolite transporter (DMT) superfamily</fullName>
    </submittedName>
</protein>
<feature type="transmembrane region" description="Helical" evidence="6">
    <location>
        <begin position="326"/>
        <end position="345"/>
    </location>
</feature>
<comment type="subcellular location">
    <subcellularLocation>
        <location evidence="1">Cell membrane</location>
        <topology evidence="1">Multi-pass membrane protein</topology>
    </subcellularLocation>
</comment>
<proteinExistence type="predicted"/>
<feature type="transmembrane region" description="Helical" evidence="6">
    <location>
        <begin position="39"/>
        <end position="67"/>
    </location>
</feature>
<sequence length="440" mass="48342">MAYVKDSIRSFLVQIVVLSAGLAGGIINARWLGPEGVGIYVLLGLIPALCFRFGNLGFGSGFSFFLAKKKLALASATRIMLALSLGLALIFGALLTLIWSEPFLPWHDVPVALLYTALALVPLAFMQNYAQRILSGCLRIKEVNISELCGTFTYLAMLVLFVIYLGYGVKGALAALLVSKITIVLFLLSRIYGGSLNTVASESDTTEHSSVTKIWRYGRWNYLILLNRFLVDWFPVLVLKYVSGNESVGLYSVARTIGDRLQTVPNAFSSVIFPYNANSDLEQAKSRTNTTTRIFLFLMTLMAIVLGAMSKFLILLLYGAEYEKSIQAFYLLLPVIVFFPLYKFQNVHISATGKSKMASSVSLIVLPFSILLCMSLIPSFGLLGASAAISTTYIALAALNFMLYRKYTCSGLKEMLVINANDIRKLKGSLDSMLKKPLSS</sequence>
<feature type="transmembrane region" description="Helical" evidence="6">
    <location>
        <begin position="294"/>
        <end position="320"/>
    </location>
</feature>
<evidence type="ECO:0000313" key="7">
    <source>
        <dbReference type="EMBL" id="VAW74831.1"/>
    </source>
</evidence>
<organism evidence="7">
    <name type="scientific">hydrothermal vent metagenome</name>
    <dbReference type="NCBI Taxonomy" id="652676"/>
    <lineage>
        <taxon>unclassified sequences</taxon>
        <taxon>metagenomes</taxon>
        <taxon>ecological metagenomes</taxon>
    </lineage>
</organism>
<keyword evidence="3 6" id="KW-0812">Transmembrane</keyword>
<feature type="transmembrane region" description="Helical" evidence="6">
    <location>
        <begin position="112"/>
        <end position="130"/>
    </location>
</feature>
<evidence type="ECO:0000256" key="1">
    <source>
        <dbReference type="ARBA" id="ARBA00004651"/>
    </source>
</evidence>
<keyword evidence="4 6" id="KW-1133">Transmembrane helix</keyword>
<feature type="transmembrane region" description="Helical" evidence="6">
    <location>
        <begin position="383"/>
        <end position="403"/>
    </location>
</feature>
<evidence type="ECO:0000256" key="5">
    <source>
        <dbReference type="ARBA" id="ARBA00023136"/>
    </source>
</evidence>
<gene>
    <name evidence="7" type="ORF">MNBD_GAMMA15-1149</name>
</gene>
<feature type="transmembrane region" description="Helical" evidence="6">
    <location>
        <begin position="357"/>
        <end position="377"/>
    </location>
</feature>
<keyword evidence="5 6" id="KW-0472">Membrane</keyword>
<evidence type="ECO:0000256" key="3">
    <source>
        <dbReference type="ARBA" id="ARBA00022692"/>
    </source>
</evidence>
<feature type="transmembrane region" description="Helical" evidence="6">
    <location>
        <begin position="79"/>
        <end position="100"/>
    </location>
</feature>